<keyword evidence="2" id="KW-0238">DNA-binding</keyword>
<dbReference type="SUPFAM" id="SSF46689">
    <property type="entry name" value="Homeodomain-like"/>
    <property type="match status" value="2"/>
</dbReference>
<dbReference type="InterPro" id="IPR009057">
    <property type="entry name" value="Homeodomain-like_sf"/>
</dbReference>
<keyword evidence="1" id="KW-0805">Transcription regulation</keyword>
<accession>A0A084JH84</accession>
<dbReference type="STRING" id="29354.IO98_19025"/>
<reference evidence="5 6" key="1">
    <citation type="submission" date="2014-07" db="EMBL/GenBank/DDBJ databases">
        <title>Draft genome of Clostridium celerecrescens 152B isolated from sediments associated with methane hydrate from Krishna Godavari basin.</title>
        <authorList>
            <person name="Honkalas V.S."/>
            <person name="Dabir A.P."/>
            <person name="Arora P."/>
            <person name="Dhakephalkar P.K."/>
        </authorList>
    </citation>
    <scope>NUCLEOTIDE SEQUENCE [LARGE SCALE GENOMIC DNA]</scope>
    <source>
        <strain evidence="5 6">152B</strain>
    </source>
</reference>
<dbReference type="Pfam" id="PF12833">
    <property type="entry name" value="HTH_18"/>
    <property type="match status" value="1"/>
</dbReference>
<organism evidence="5 6">
    <name type="scientific">Lacrimispora celerecrescens</name>
    <dbReference type="NCBI Taxonomy" id="29354"/>
    <lineage>
        <taxon>Bacteria</taxon>
        <taxon>Bacillati</taxon>
        <taxon>Bacillota</taxon>
        <taxon>Clostridia</taxon>
        <taxon>Lachnospirales</taxon>
        <taxon>Lachnospiraceae</taxon>
        <taxon>Lacrimispora</taxon>
    </lineage>
</organism>
<feature type="domain" description="HTH araC/xylS-type" evidence="4">
    <location>
        <begin position="184"/>
        <end position="282"/>
    </location>
</feature>
<evidence type="ECO:0000259" key="4">
    <source>
        <dbReference type="PROSITE" id="PS01124"/>
    </source>
</evidence>
<dbReference type="Pfam" id="PF02311">
    <property type="entry name" value="AraC_binding"/>
    <property type="match status" value="1"/>
</dbReference>
<sequence length="302" mass="34881">MELRYYAIPETEAVLALLGEDWIREYGKDIKYLHFHDLMEIGYCHWGNGEVVLGQERLPFSGHSVMIVPPRLPHTTSTVEGTKGYWEWMYIDLEKTVSEVYGYDPVLQSTVLKRLHRTGYLLPGEENPALSRLVLGIMEEVRHKKPYYKDSIRGYLYAFVVELLRLSDDEERIVGGRSSDAVLAGALDYVSRHYHHEIKVSSLAEACNMSESHFRRVFEEGMNMKPLDYINLIRVQSACELLKKTGKSMEEVGEESGFASISAFNRNFRKILNVSPYQWKKSKENYEGKLLHCKISAEKGWE</sequence>
<dbReference type="InterPro" id="IPR003313">
    <property type="entry name" value="AraC-bd"/>
</dbReference>
<dbReference type="SMART" id="SM00342">
    <property type="entry name" value="HTH_ARAC"/>
    <property type="match status" value="1"/>
</dbReference>
<dbReference type="AlphaFoldDB" id="A0A084JH84"/>
<keyword evidence="3" id="KW-0804">Transcription</keyword>
<evidence type="ECO:0000256" key="2">
    <source>
        <dbReference type="ARBA" id="ARBA00023125"/>
    </source>
</evidence>
<keyword evidence="6" id="KW-1185">Reference proteome</keyword>
<dbReference type="PROSITE" id="PS01124">
    <property type="entry name" value="HTH_ARAC_FAMILY_2"/>
    <property type="match status" value="1"/>
</dbReference>
<proteinExistence type="predicted"/>
<dbReference type="Proteomes" id="UP000028525">
    <property type="component" value="Unassembled WGS sequence"/>
</dbReference>
<dbReference type="InterPro" id="IPR018062">
    <property type="entry name" value="HTH_AraC-typ_CS"/>
</dbReference>
<dbReference type="InterPro" id="IPR018060">
    <property type="entry name" value="HTH_AraC"/>
</dbReference>
<dbReference type="InterPro" id="IPR037923">
    <property type="entry name" value="HTH-like"/>
</dbReference>
<dbReference type="SUPFAM" id="SSF51215">
    <property type="entry name" value="Regulatory protein AraC"/>
    <property type="match status" value="1"/>
</dbReference>
<evidence type="ECO:0000313" key="6">
    <source>
        <dbReference type="Proteomes" id="UP000028525"/>
    </source>
</evidence>
<dbReference type="PANTHER" id="PTHR43280:SF2">
    <property type="entry name" value="HTH-TYPE TRANSCRIPTIONAL REGULATOR EXSA"/>
    <property type="match status" value="1"/>
</dbReference>
<dbReference type="EMBL" id="JPME01000025">
    <property type="protein sequence ID" value="KEZ88318.1"/>
    <property type="molecule type" value="Genomic_DNA"/>
</dbReference>
<dbReference type="PANTHER" id="PTHR43280">
    <property type="entry name" value="ARAC-FAMILY TRANSCRIPTIONAL REGULATOR"/>
    <property type="match status" value="1"/>
</dbReference>
<evidence type="ECO:0000313" key="5">
    <source>
        <dbReference type="EMBL" id="KEZ88318.1"/>
    </source>
</evidence>
<evidence type="ECO:0000256" key="3">
    <source>
        <dbReference type="ARBA" id="ARBA00023163"/>
    </source>
</evidence>
<name>A0A084JH84_9FIRM</name>
<gene>
    <name evidence="5" type="ORF">IO98_19025</name>
</gene>
<comment type="caution">
    <text evidence="5">The sequence shown here is derived from an EMBL/GenBank/DDBJ whole genome shotgun (WGS) entry which is preliminary data.</text>
</comment>
<dbReference type="GO" id="GO:0003700">
    <property type="term" value="F:DNA-binding transcription factor activity"/>
    <property type="evidence" value="ECO:0007669"/>
    <property type="project" value="InterPro"/>
</dbReference>
<dbReference type="Gene3D" id="1.10.10.60">
    <property type="entry name" value="Homeodomain-like"/>
    <property type="match status" value="2"/>
</dbReference>
<protein>
    <recommendedName>
        <fullName evidence="4">HTH araC/xylS-type domain-containing protein</fullName>
    </recommendedName>
</protein>
<dbReference type="PROSITE" id="PS00041">
    <property type="entry name" value="HTH_ARAC_FAMILY_1"/>
    <property type="match status" value="1"/>
</dbReference>
<evidence type="ECO:0000256" key="1">
    <source>
        <dbReference type="ARBA" id="ARBA00023015"/>
    </source>
</evidence>
<dbReference type="GO" id="GO:0043565">
    <property type="term" value="F:sequence-specific DNA binding"/>
    <property type="evidence" value="ECO:0007669"/>
    <property type="project" value="InterPro"/>
</dbReference>